<dbReference type="KEGG" id="mmab:HQ865_02650"/>
<dbReference type="EMBL" id="CP054139">
    <property type="protein sequence ID" value="QKJ28701.1"/>
    <property type="molecule type" value="Genomic_DNA"/>
</dbReference>
<feature type="transmembrane region" description="Helical" evidence="1">
    <location>
        <begin position="144"/>
        <end position="163"/>
    </location>
</feature>
<evidence type="ECO:0000313" key="3">
    <source>
        <dbReference type="Proteomes" id="UP000505355"/>
    </source>
</evidence>
<keyword evidence="3" id="KW-1185">Reference proteome</keyword>
<gene>
    <name evidence="2" type="ORF">HQ865_02650</name>
</gene>
<protein>
    <submittedName>
        <fullName evidence="2">Uncharacterized protein</fullName>
    </submittedName>
</protein>
<dbReference type="AlphaFoldDB" id="A0A7D4UKP7"/>
<accession>A0A7D4UKP7</accession>
<name>A0A7D4UKP7_9SPHI</name>
<keyword evidence="1" id="KW-0812">Transmembrane</keyword>
<reference evidence="2 3" key="1">
    <citation type="submission" date="2020-05" db="EMBL/GenBank/DDBJ databases">
        <title>Mucilaginibacter mali sp. nov.</title>
        <authorList>
            <person name="Kim H.S."/>
            <person name="Lee K.C."/>
            <person name="Suh M.K."/>
            <person name="Kim J.-S."/>
            <person name="Han K.-I."/>
            <person name="Eom M.K."/>
            <person name="Shin Y.K."/>
            <person name="Lee J.-S."/>
        </authorList>
    </citation>
    <scope>NUCLEOTIDE SEQUENCE [LARGE SCALE GENOMIC DNA]</scope>
    <source>
        <strain evidence="2 3">G2-14</strain>
    </source>
</reference>
<keyword evidence="1" id="KW-1133">Transmembrane helix</keyword>
<proteinExistence type="predicted"/>
<evidence type="ECO:0000313" key="2">
    <source>
        <dbReference type="EMBL" id="QKJ28701.1"/>
    </source>
</evidence>
<sequence length="170" mass="19654">MHIPHVLLQSFRALVVIFTAFVVLFVYLYYHSILPKEKLLPIIGKITFIDKKYKEYPRRDFDKFRYIAISGYPKVFEVFLDDSARQQHFDKLRVGDEITVYLDRMIDLSFLGETNAEEGVDRDAGYIEKDSKLYYKVDGGAEPVALSAIGFLIVCIIGSYVLYKKGKLGY</sequence>
<dbReference type="RefSeq" id="WP_173413401.1">
    <property type="nucleotide sequence ID" value="NZ_CP054139.1"/>
</dbReference>
<evidence type="ECO:0000256" key="1">
    <source>
        <dbReference type="SAM" id="Phobius"/>
    </source>
</evidence>
<feature type="transmembrane region" description="Helical" evidence="1">
    <location>
        <begin position="12"/>
        <end position="30"/>
    </location>
</feature>
<dbReference type="Proteomes" id="UP000505355">
    <property type="component" value="Chromosome"/>
</dbReference>
<organism evidence="2 3">
    <name type="scientific">Mucilaginibacter mali</name>
    <dbReference type="NCBI Taxonomy" id="2740462"/>
    <lineage>
        <taxon>Bacteria</taxon>
        <taxon>Pseudomonadati</taxon>
        <taxon>Bacteroidota</taxon>
        <taxon>Sphingobacteriia</taxon>
        <taxon>Sphingobacteriales</taxon>
        <taxon>Sphingobacteriaceae</taxon>
        <taxon>Mucilaginibacter</taxon>
    </lineage>
</organism>
<keyword evidence="1" id="KW-0472">Membrane</keyword>